<protein>
    <submittedName>
        <fullName evidence="1">Uncharacterized protein</fullName>
    </submittedName>
</protein>
<feature type="non-terminal residue" evidence="1">
    <location>
        <position position="1"/>
    </location>
</feature>
<organism evidence="1 2">
    <name type="scientific">Zosterops borbonicus</name>
    <dbReference type="NCBI Taxonomy" id="364589"/>
    <lineage>
        <taxon>Eukaryota</taxon>
        <taxon>Metazoa</taxon>
        <taxon>Chordata</taxon>
        <taxon>Craniata</taxon>
        <taxon>Vertebrata</taxon>
        <taxon>Euteleostomi</taxon>
        <taxon>Archelosauria</taxon>
        <taxon>Archosauria</taxon>
        <taxon>Dinosauria</taxon>
        <taxon>Saurischia</taxon>
        <taxon>Theropoda</taxon>
        <taxon>Coelurosauria</taxon>
        <taxon>Aves</taxon>
        <taxon>Neognathae</taxon>
        <taxon>Neoaves</taxon>
        <taxon>Telluraves</taxon>
        <taxon>Australaves</taxon>
        <taxon>Passeriformes</taxon>
        <taxon>Sylvioidea</taxon>
        <taxon>Zosteropidae</taxon>
        <taxon>Zosterops</taxon>
    </lineage>
</organism>
<comment type="caution">
    <text evidence="1">The sequence shown here is derived from an EMBL/GenBank/DDBJ whole genome shotgun (WGS) entry which is preliminary data.</text>
</comment>
<evidence type="ECO:0000313" key="1">
    <source>
        <dbReference type="EMBL" id="TRZ13708.1"/>
    </source>
</evidence>
<keyword evidence="2" id="KW-1185">Reference proteome</keyword>
<dbReference type="AlphaFoldDB" id="A0A8K1G8N2"/>
<dbReference type="EMBL" id="SWJQ01000487">
    <property type="protein sequence ID" value="TRZ13708.1"/>
    <property type="molecule type" value="Genomic_DNA"/>
</dbReference>
<accession>A0A8K1G8N2</accession>
<dbReference type="Proteomes" id="UP000796761">
    <property type="component" value="Unassembled WGS sequence"/>
</dbReference>
<gene>
    <name evidence="1" type="ORF">HGM15179_013380</name>
</gene>
<name>A0A8K1G8N2_9PASS</name>
<proteinExistence type="predicted"/>
<reference evidence="1" key="1">
    <citation type="submission" date="2019-04" db="EMBL/GenBank/DDBJ databases">
        <title>Genome assembly of Zosterops borbonicus 15179.</title>
        <authorList>
            <person name="Leroy T."/>
            <person name="Anselmetti Y."/>
            <person name="Tilak M.-K."/>
            <person name="Nabholz B."/>
        </authorList>
    </citation>
    <scope>NUCLEOTIDE SEQUENCE</scope>
    <source>
        <strain evidence="1">HGM_15179</strain>
        <tissue evidence="1">Muscle</tissue>
    </source>
</reference>
<evidence type="ECO:0000313" key="2">
    <source>
        <dbReference type="Proteomes" id="UP000796761"/>
    </source>
</evidence>
<sequence>SEAWKKLQMRMRVEHPPGDGHGATKKGICLSETLLSLWKINSSGAGCGLGLCGLQHPLMVPALSP</sequence>
<feature type="non-terminal residue" evidence="1">
    <location>
        <position position="65"/>
    </location>
</feature>